<proteinExistence type="inferred from homology"/>
<dbReference type="NCBIfam" id="TIGR00530">
    <property type="entry name" value="AGP_acyltrn"/>
    <property type="match status" value="1"/>
</dbReference>
<evidence type="ECO:0000256" key="3">
    <source>
        <dbReference type="ARBA" id="ARBA00005189"/>
    </source>
</evidence>
<gene>
    <name evidence="11" type="ORF">BCY86_04925</name>
</gene>
<comment type="pathway">
    <text evidence="2">Phospholipid metabolism; CDP-diacylglycerol biosynthesis; CDP-diacylglycerol from sn-glycerol 3-phosphate: step 2/3.</text>
</comment>
<dbReference type="InterPro" id="IPR004552">
    <property type="entry name" value="AGP_acyltrans"/>
</dbReference>
<comment type="pathway">
    <text evidence="3">Lipid metabolism.</text>
</comment>
<evidence type="ECO:0000256" key="4">
    <source>
        <dbReference type="ARBA" id="ARBA00008655"/>
    </source>
</evidence>
<keyword evidence="9" id="KW-1208">Phospholipid metabolism</keyword>
<dbReference type="GO" id="GO:0016020">
    <property type="term" value="C:membrane"/>
    <property type="evidence" value="ECO:0007669"/>
    <property type="project" value="InterPro"/>
</dbReference>
<dbReference type="Proteomes" id="UP000185544">
    <property type="component" value="Chromosome"/>
</dbReference>
<keyword evidence="9" id="KW-0594">Phospholipid biosynthesis</keyword>
<dbReference type="OrthoDB" id="9809618at2"/>
<keyword evidence="7 9" id="KW-0808">Transferase</keyword>
<evidence type="ECO:0000256" key="9">
    <source>
        <dbReference type="RuleBase" id="RU361267"/>
    </source>
</evidence>
<dbReference type="STRING" id="1882918.BCY86_04925"/>
<keyword evidence="12" id="KW-1185">Reference proteome</keyword>
<accession>A0A1L6MX32</accession>
<evidence type="ECO:0000313" key="11">
    <source>
        <dbReference type="EMBL" id="APS00094.1"/>
    </source>
</evidence>
<dbReference type="PANTHER" id="PTHR10434">
    <property type="entry name" value="1-ACYL-SN-GLYCEROL-3-PHOSPHATE ACYLTRANSFERASE"/>
    <property type="match status" value="1"/>
</dbReference>
<dbReference type="CDD" id="cd07989">
    <property type="entry name" value="LPLAT_AGPAT-like"/>
    <property type="match status" value="1"/>
</dbReference>
<sequence length="249" mass="28454">MPLFSPSIPSSQANPNLWITLQNVYETFAICWPTTWEGMRNQVDQELCNQRLGQWSHRVVSRCKATVEIRGREHMQPRTVYLVMSNHESYYDIPFLFYAVGPRLRMLAKKELFRIPFFGSAMRGAGFIAIDRQHRKKALDSLQIAQQMLERGVHVWISPEGTRNHGSLLPFKQGGFHLAMQSKIPILPITLQGTRDILPRRHVRSRGGIGVDITIHPPINPLDYGSQAPKKSARQLAEAVRQRIEAPLL</sequence>
<evidence type="ECO:0000256" key="2">
    <source>
        <dbReference type="ARBA" id="ARBA00004728"/>
    </source>
</evidence>
<organism evidence="11 12">
    <name type="scientific">Pajaroellobacter abortibovis</name>
    <dbReference type="NCBI Taxonomy" id="1882918"/>
    <lineage>
        <taxon>Bacteria</taxon>
        <taxon>Pseudomonadati</taxon>
        <taxon>Myxococcota</taxon>
        <taxon>Polyangia</taxon>
        <taxon>Polyangiales</taxon>
        <taxon>Polyangiaceae</taxon>
    </lineage>
</organism>
<dbReference type="PANTHER" id="PTHR10434:SF66">
    <property type="entry name" value="PHOSPHOLIPID_GLYCEROL ACYLTRANSFERASE DOMAIN-CONTAINING PROTEIN"/>
    <property type="match status" value="1"/>
</dbReference>
<dbReference type="Pfam" id="PF01553">
    <property type="entry name" value="Acyltransferase"/>
    <property type="match status" value="1"/>
</dbReference>
<dbReference type="InterPro" id="IPR002123">
    <property type="entry name" value="Plipid/glycerol_acylTrfase"/>
</dbReference>
<dbReference type="AlphaFoldDB" id="A0A1L6MX32"/>
<comment type="domain">
    <text evidence="9">The HXXXXD motif is essential for acyltransferase activity and may constitute the binding site for the phosphate moiety of the glycerol-3-phosphate.</text>
</comment>
<evidence type="ECO:0000256" key="8">
    <source>
        <dbReference type="ARBA" id="ARBA00023315"/>
    </source>
</evidence>
<protein>
    <recommendedName>
        <fullName evidence="6 9">1-acyl-sn-glycerol-3-phosphate acyltransferase</fullName>
        <ecNumber evidence="5 9">2.3.1.51</ecNumber>
    </recommendedName>
</protein>
<evidence type="ECO:0000313" key="12">
    <source>
        <dbReference type="Proteomes" id="UP000185544"/>
    </source>
</evidence>
<evidence type="ECO:0000259" key="10">
    <source>
        <dbReference type="SMART" id="SM00563"/>
    </source>
</evidence>
<dbReference type="RefSeq" id="WP_075276760.1">
    <property type="nucleotide sequence ID" value="NZ_CP016908.1"/>
</dbReference>
<feature type="domain" description="Phospholipid/glycerol acyltransferase" evidence="10">
    <location>
        <begin position="81"/>
        <end position="194"/>
    </location>
</feature>
<evidence type="ECO:0000256" key="5">
    <source>
        <dbReference type="ARBA" id="ARBA00013211"/>
    </source>
</evidence>
<dbReference type="SUPFAM" id="SSF69593">
    <property type="entry name" value="Glycerol-3-phosphate (1)-acyltransferase"/>
    <property type="match status" value="1"/>
</dbReference>
<comment type="catalytic activity">
    <reaction evidence="1 9">
        <text>a 1-acyl-sn-glycero-3-phosphate + an acyl-CoA = a 1,2-diacyl-sn-glycero-3-phosphate + CoA</text>
        <dbReference type="Rhea" id="RHEA:19709"/>
        <dbReference type="ChEBI" id="CHEBI:57287"/>
        <dbReference type="ChEBI" id="CHEBI:57970"/>
        <dbReference type="ChEBI" id="CHEBI:58342"/>
        <dbReference type="ChEBI" id="CHEBI:58608"/>
        <dbReference type="EC" id="2.3.1.51"/>
    </reaction>
</comment>
<evidence type="ECO:0000256" key="1">
    <source>
        <dbReference type="ARBA" id="ARBA00001141"/>
    </source>
</evidence>
<keyword evidence="9" id="KW-0444">Lipid biosynthesis</keyword>
<keyword evidence="9" id="KW-0443">Lipid metabolism</keyword>
<reference evidence="11 12" key="1">
    <citation type="submission" date="2016-08" db="EMBL/GenBank/DDBJ databases">
        <title>Identification and validation of antigenic proteins from Pajaroellobacter abortibovis using de-novo genome sequence assembly and reverse vaccinology.</title>
        <authorList>
            <person name="Welly B.T."/>
            <person name="Miller M.R."/>
            <person name="Stott J.L."/>
            <person name="Blanchard M.T."/>
            <person name="Islas-Trejo A.D."/>
            <person name="O'Rourke S.M."/>
            <person name="Young A.E."/>
            <person name="Medrano J.F."/>
            <person name="Van Eenennaam A.L."/>
        </authorList>
    </citation>
    <scope>NUCLEOTIDE SEQUENCE [LARGE SCALE GENOMIC DNA]</scope>
    <source>
        <strain evidence="11 12">BTF92-0548A/99-0131</strain>
    </source>
</reference>
<dbReference type="KEGG" id="pabo:BCY86_04925"/>
<evidence type="ECO:0000256" key="6">
    <source>
        <dbReference type="ARBA" id="ARBA00016139"/>
    </source>
</evidence>
<dbReference type="GO" id="GO:0003841">
    <property type="term" value="F:1-acylglycerol-3-phosphate O-acyltransferase activity"/>
    <property type="evidence" value="ECO:0007669"/>
    <property type="project" value="UniProtKB-UniRule"/>
</dbReference>
<dbReference type="SMART" id="SM00563">
    <property type="entry name" value="PlsC"/>
    <property type="match status" value="1"/>
</dbReference>
<dbReference type="GO" id="GO:0016024">
    <property type="term" value="P:CDP-diacylglycerol biosynthetic process"/>
    <property type="evidence" value="ECO:0007669"/>
    <property type="project" value="UniProtKB-UniPathway"/>
</dbReference>
<dbReference type="EMBL" id="CP016908">
    <property type="protein sequence ID" value="APS00094.1"/>
    <property type="molecule type" value="Genomic_DNA"/>
</dbReference>
<comment type="similarity">
    <text evidence="4 9">Belongs to the 1-acyl-sn-glycerol-3-phosphate acyltransferase family.</text>
</comment>
<dbReference type="GO" id="GO:0006654">
    <property type="term" value="P:phosphatidic acid biosynthetic process"/>
    <property type="evidence" value="ECO:0007669"/>
    <property type="project" value="TreeGrafter"/>
</dbReference>
<name>A0A1L6MX32_9BACT</name>
<keyword evidence="8 9" id="KW-0012">Acyltransferase</keyword>
<evidence type="ECO:0000256" key="7">
    <source>
        <dbReference type="ARBA" id="ARBA00022679"/>
    </source>
</evidence>
<dbReference type="UniPathway" id="UPA00557">
    <property type="reaction ID" value="UER00613"/>
</dbReference>
<dbReference type="EC" id="2.3.1.51" evidence="5 9"/>